<dbReference type="Proteomes" id="UP001333102">
    <property type="component" value="Chromosome"/>
</dbReference>
<keyword evidence="9" id="KW-0406">Ion transport</keyword>
<dbReference type="PANTHER" id="PTHR48086">
    <property type="entry name" value="SODIUM/PROLINE SYMPORTER-RELATED"/>
    <property type="match status" value="1"/>
</dbReference>
<evidence type="ECO:0000256" key="3">
    <source>
        <dbReference type="ARBA" id="ARBA00022448"/>
    </source>
</evidence>
<evidence type="ECO:0000313" key="15">
    <source>
        <dbReference type="EMBL" id="WRP15006.1"/>
    </source>
</evidence>
<proteinExistence type="inferred from homology"/>
<comment type="subcellular location">
    <subcellularLocation>
        <location evidence="1">Cell membrane</location>
        <topology evidence="1">Multi-pass membrane protein</topology>
    </subcellularLocation>
</comment>
<comment type="catalytic activity">
    <reaction evidence="12">
        <text>L-proline(in) + Na(+)(in) = L-proline(out) + Na(+)(out)</text>
        <dbReference type="Rhea" id="RHEA:28967"/>
        <dbReference type="ChEBI" id="CHEBI:29101"/>
        <dbReference type="ChEBI" id="CHEBI:60039"/>
    </reaction>
</comment>
<organism evidence="15 16">
    <name type="scientific">Geochorda subterranea</name>
    <dbReference type="NCBI Taxonomy" id="3109564"/>
    <lineage>
        <taxon>Bacteria</taxon>
        <taxon>Bacillati</taxon>
        <taxon>Bacillota</taxon>
        <taxon>Limnochordia</taxon>
        <taxon>Limnochordales</taxon>
        <taxon>Geochordaceae</taxon>
        <taxon>Geochorda</taxon>
    </lineage>
</organism>
<feature type="transmembrane region" description="Helical" evidence="14">
    <location>
        <begin position="118"/>
        <end position="136"/>
    </location>
</feature>
<feature type="transmembrane region" description="Helical" evidence="14">
    <location>
        <begin position="45"/>
        <end position="69"/>
    </location>
</feature>
<evidence type="ECO:0000256" key="11">
    <source>
        <dbReference type="ARBA" id="ARBA00023201"/>
    </source>
</evidence>
<dbReference type="RefSeq" id="WP_324669395.1">
    <property type="nucleotide sequence ID" value="NZ_CP141614.1"/>
</dbReference>
<feature type="transmembrane region" description="Helical" evidence="14">
    <location>
        <begin position="271"/>
        <end position="292"/>
    </location>
</feature>
<keyword evidence="7 14" id="KW-1133">Transmembrane helix</keyword>
<sequence>MSPAVLYGAFAAYLLLGTLVAALARRGLTREVESYFLANRRLGGLVSALSYAATTYSAFMMVGLAGLTYRGGVGALGFELVYLSGLSLVAFLGPRFWEAGRRWGLVSPAELLAVRYDSRLLGAVVAAASVIFLIPYSSVQLTGIALLLDRMSAGAIPFGAGLVLATAVAVVWAWMGGLRSVAWTDALQALIMMATALAITAGVVGQLGGLGGMFARLQLEAPEWLAVPGNGYFTWQTFVGLSLPWFFFAISNPQVSQRLFAPRDLAAMRRMLMGFLIFGLAYTLISILWGFAGRLLLPGLPNPDLVTPTLLASPHVPPALALLALVGISAAAISTTNSILLTLSSMVARDLFRPLRPEAGDRLQLAVGKGAILVIASLALAFAWAQGGLIALLSVASSAGLLVTVPALIGAFYWPRGTAAGALASVVMGGAVVLVTQWGNLRPLGLWPGVWGLAVSSLAYVGVSLLTRPATARARDFVAGLRQPA</sequence>
<feature type="transmembrane region" description="Helical" evidence="14">
    <location>
        <begin position="232"/>
        <end position="250"/>
    </location>
</feature>
<feature type="transmembrane region" description="Helical" evidence="14">
    <location>
        <begin position="156"/>
        <end position="175"/>
    </location>
</feature>
<evidence type="ECO:0000256" key="8">
    <source>
        <dbReference type="ARBA" id="ARBA00023053"/>
    </source>
</evidence>
<feature type="transmembrane region" description="Helical" evidence="14">
    <location>
        <begin position="187"/>
        <end position="212"/>
    </location>
</feature>
<evidence type="ECO:0000256" key="6">
    <source>
        <dbReference type="ARBA" id="ARBA00022847"/>
    </source>
</evidence>
<dbReference type="InterPro" id="IPR038377">
    <property type="entry name" value="Na/Glc_symporter_sf"/>
</dbReference>
<feature type="transmembrane region" description="Helical" evidence="14">
    <location>
        <begin position="420"/>
        <end position="439"/>
    </location>
</feature>
<evidence type="ECO:0000256" key="9">
    <source>
        <dbReference type="ARBA" id="ARBA00023065"/>
    </source>
</evidence>
<feature type="transmembrane region" description="Helical" evidence="14">
    <location>
        <begin position="319"/>
        <end position="343"/>
    </location>
</feature>
<evidence type="ECO:0000256" key="5">
    <source>
        <dbReference type="ARBA" id="ARBA00022692"/>
    </source>
</evidence>
<protein>
    <submittedName>
        <fullName evidence="15">Sodium:solute symporter family protein</fullName>
    </submittedName>
</protein>
<feature type="transmembrane region" description="Helical" evidence="14">
    <location>
        <begin position="75"/>
        <end position="97"/>
    </location>
</feature>
<keyword evidence="16" id="KW-1185">Reference proteome</keyword>
<feature type="transmembrane region" description="Helical" evidence="14">
    <location>
        <begin position="6"/>
        <end position="24"/>
    </location>
</feature>
<accession>A0ABZ1BQY9</accession>
<evidence type="ECO:0000256" key="4">
    <source>
        <dbReference type="ARBA" id="ARBA00022475"/>
    </source>
</evidence>
<dbReference type="CDD" id="cd10322">
    <property type="entry name" value="SLC5sbd"/>
    <property type="match status" value="1"/>
</dbReference>
<keyword evidence="11" id="KW-0739">Sodium transport</keyword>
<keyword evidence="4" id="KW-1003">Cell membrane</keyword>
<feature type="transmembrane region" description="Helical" evidence="14">
    <location>
        <begin position="445"/>
        <end position="466"/>
    </location>
</feature>
<keyword evidence="8" id="KW-0915">Sodium</keyword>
<evidence type="ECO:0000256" key="14">
    <source>
        <dbReference type="SAM" id="Phobius"/>
    </source>
</evidence>
<dbReference type="EMBL" id="CP141614">
    <property type="protein sequence ID" value="WRP15006.1"/>
    <property type="molecule type" value="Genomic_DNA"/>
</dbReference>
<feature type="transmembrane region" description="Helical" evidence="14">
    <location>
        <begin position="363"/>
        <end position="384"/>
    </location>
</feature>
<evidence type="ECO:0000256" key="1">
    <source>
        <dbReference type="ARBA" id="ARBA00004651"/>
    </source>
</evidence>
<keyword evidence="6" id="KW-0769">Symport</keyword>
<evidence type="ECO:0000256" key="7">
    <source>
        <dbReference type="ARBA" id="ARBA00022989"/>
    </source>
</evidence>
<dbReference type="PANTHER" id="PTHR48086:SF3">
    <property type="entry name" value="SODIUM_PROLINE SYMPORTER"/>
    <property type="match status" value="1"/>
</dbReference>
<dbReference type="Pfam" id="PF00474">
    <property type="entry name" value="SSF"/>
    <property type="match status" value="1"/>
</dbReference>
<gene>
    <name evidence="15" type="ORF">VLY81_02190</name>
</gene>
<dbReference type="Gene3D" id="1.20.1730.10">
    <property type="entry name" value="Sodium/glucose cotransporter"/>
    <property type="match status" value="1"/>
</dbReference>
<dbReference type="InterPro" id="IPR050277">
    <property type="entry name" value="Sodium:Solute_Symporter"/>
</dbReference>
<evidence type="ECO:0000256" key="13">
    <source>
        <dbReference type="RuleBase" id="RU362091"/>
    </source>
</evidence>
<keyword evidence="3" id="KW-0813">Transport</keyword>
<name>A0ABZ1BQY9_9FIRM</name>
<evidence type="ECO:0000256" key="12">
    <source>
        <dbReference type="ARBA" id="ARBA00033708"/>
    </source>
</evidence>
<comment type="similarity">
    <text evidence="2 13">Belongs to the sodium:solute symporter (SSF) (TC 2.A.21) family.</text>
</comment>
<feature type="transmembrane region" description="Helical" evidence="14">
    <location>
        <begin position="390"/>
        <end position="413"/>
    </location>
</feature>
<keyword evidence="5 14" id="KW-0812">Transmembrane</keyword>
<evidence type="ECO:0000256" key="10">
    <source>
        <dbReference type="ARBA" id="ARBA00023136"/>
    </source>
</evidence>
<dbReference type="PROSITE" id="PS50283">
    <property type="entry name" value="NA_SOLUT_SYMP_3"/>
    <property type="match status" value="1"/>
</dbReference>
<dbReference type="InterPro" id="IPR001734">
    <property type="entry name" value="Na/solute_symporter"/>
</dbReference>
<evidence type="ECO:0000256" key="2">
    <source>
        <dbReference type="ARBA" id="ARBA00006434"/>
    </source>
</evidence>
<reference evidence="16" key="1">
    <citation type="submission" date="2023-12" db="EMBL/GenBank/DDBJ databases">
        <title>Novel isolates from deep terrestrial aquifers shed light on the physiology and ecology of the class Limnochordia.</title>
        <authorList>
            <person name="Karnachuk O.V."/>
            <person name="Lukina A.P."/>
            <person name="Avakyan M.R."/>
            <person name="Kadnikov V."/>
            <person name="Begmatov S."/>
            <person name="Beletsky A.V."/>
            <person name="Mardanov A.V."/>
            <person name="Ravin N.V."/>
        </authorList>
    </citation>
    <scope>NUCLEOTIDE SEQUENCE [LARGE SCALE GENOMIC DNA]</scope>
    <source>
        <strain evidence="16">LN</strain>
    </source>
</reference>
<evidence type="ECO:0000313" key="16">
    <source>
        <dbReference type="Proteomes" id="UP001333102"/>
    </source>
</evidence>
<keyword evidence="10 14" id="KW-0472">Membrane</keyword>